<dbReference type="GO" id="GO:0032259">
    <property type="term" value="P:methylation"/>
    <property type="evidence" value="ECO:0007669"/>
    <property type="project" value="InterPro"/>
</dbReference>
<dbReference type="SUPFAM" id="SSF53335">
    <property type="entry name" value="S-adenosyl-L-methionine-dependent methyltransferases"/>
    <property type="match status" value="1"/>
</dbReference>
<feature type="non-terminal residue" evidence="3">
    <location>
        <position position="1"/>
    </location>
</feature>
<dbReference type="Gene3D" id="3.40.50.150">
    <property type="entry name" value="Vaccinia Virus protein VP39"/>
    <property type="match status" value="1"/>
</dbReference>
<dbReference type="InterPro" id="IPR002052">
    <property type="entry name" value="DNA_methylase_N6_adenine_CS"/>
</dbReference>
<dbReference type="CDD" id="cd02440">
    <property type="entry name" value="AdoMet_MTases"/>
    <property type="match status" value="1"/>
</dbReference>
<dbReference type="InterPro" id="IPR029063">
    <property type="entry name" value="SAM-dependent_MTases_sf"/>
</dbReference>
<evidence type="ECO:0000313" key="3">
    <source>
        <dbReference type="EMBL" id="GAH94598.1"/>
    </source>
</evidence>
<gene>
    <name evidence="3" type="ORF">S06H3_06742</name>
</gene>
<evidence type="ECO:0000256" key="1">
    <source>
        <dbReference type="ARBA" id="ARBA00022747"/>
    </source>
</evidence>
<dbReference type="GO" id="GO:0003677">
    <property type="term" value="F:DNA binding"/>
    <property type="evidence" value="ECO:0007669"/>
    <property type="project" value="InterPro"/>
</dbReference>
<name>X1LKF3_9ZZZZ</name>
<protein>
    <recommendedName>
        <fullName evidence="2">DNA methylase adenine-specific domain-containing protein</fullName>
    </recommendedName>
</protein>
<comment type="caution">
    <text evidence="3">The sequence shown here is derived from an EMBL/GenBank/DDBJ whole genome shotgun (WGS) entry which is preliminary data.</text>
</comment>
<dbReference type="EMBL" id="BARV01002654">
    <property type="protein sequence ID" value="GAH94598.1"/>
    <property type="molecule type" value="Genomic_DNA"/>
</dbReference>
<accession>X1LKF3</accession>
<keyword evidence="1" id="KW-0680">Restriction system</keyword>
<dbReference type="Pfam" id="PF02384">
    <property type="entry name" value="N6_Mtase"/>
    <property type="match status" value="1"/>
</dbReference>
<sequence>PKNKLSFWISESEYLDLVKIGKSESFLKRIQRLWEETKKYYPEIDDDLILKHLSIAEIVRRLQEISFMRTRDDVKGTAFQTFIHENMRGDRGEFFTPQPAIELAVGMLNPDYSVSIIDPACGTGRFLISAMEYVKKNFDLDSRRLADYARAHIAGMDINPDLVKVAKMHMVLFEDGWANIFAVNSLLSFNEIQMRAREMAIPKPTRPELNKFDLVLTNPPFGTKGKINASKILSQFELAHKWKFDKTKQKWIKLSTYFKEQTPEILFIERCYQLLKDYGKMAIVLPEGILTNASLGYVRQWIMTYSKILSVVSLPQVTFVPYGAGTKASILFIQKLPKNELSIINKQGYQIFMAVVEKIGYNVRGNIVIKRDEEGEIIEDENGEPMKDTDIPEIIKKFKDFKKKYNFNF</sequence>
<reference evidence="3" key="1">
    <citation type="journal article" date="2014" name="Front. Microbiol.">
        <title>High frequency of phylogenetically diverse reductive dehalogenase-homologous genes in deep subseafloor sedimentary metagenomes.</title>
        <authorList>
            <person name="Kawai M."/>
            <person name="Futagami T."/>
            <person name="Toyoda A."/>
            <person name="Takaki Y."/>
            <person name="Nishi S."/>
            <person name="Hori S."/>
            <person name="Arai W."/>
            <person name="Tsubouchi T."/>
            <person name="Morono Y."/>
            <person name="Uchiyama I."/>
            <person name="Ito T."/>
            <person name="Fujiyama A."/>
            <person name="Inagaki F."/>
            <person name="Takami H."/>
        </authorList>
    </citation>
    <scope>NUCLEOTIDE SEQUENCE</scope>
    <source>
        <strain evidence="3">Expedition CK06-06</strain>
    </source>
</reference>
<dbReference type="AlphaFoldDB" id="X1LKF3"/>
<feature type="domain" description="DNA methylase adenine-specific" evidence="2">
    <location>
        <begin position="73"/>
        <end position="407"/>
    </location>
</feature>
<dbReference type="InterPro" id="IPR052916">
    <property type="entry name" value="Type-I_RE_MTase_Subunit"/>
</dbReference>
<dbReference type="GO" id="GO:0008170">
    <property type="term" value="F:N-methyltransferase activity"/>
    <property type="evidence" value="ECO:0007669"/>
    <property type="project" value="InterPro"/>
</dbReference>
<organism evidence="3">
    <name type="scientific">marine sediment metagenome</name>
    <dbReference type="NCBI Taxonomy" id="412755"/>
    <lineage>
        <taxon>unclassified sequences</taxon>
        <taxon>metagenomes</taxon>
        <taxon>ecological metagenomes</taxon>
    </lineage>
</organism>
<dbReference type="PANTHER" id="PTHR42998">
    <property type="entry name" value="TYPE I RESTRICTION ENZYME HINDVIIP M PROTEIN-RELATED"/>
    <property type="match status" value="1"/>
</dbReference>
<dbReference type="PRINTS" id="PR00507">
    <property type="entry name" value="N12N6MTFRASE"/>
</dbReference>
<dbReference type="GO" id="GO:0009307">
    <property type="term" value="P:DNA restriction-modification system"/>
    <property type="evidence" value="ECO:0007669"/>
    <property type="project" value="UniProtKB-KW"/>
</dbReference>
<dbReference type="PROSITE" id="PS00092">
    <property type="entry name" value="N6_MTASE"/>
    <property type="match status" value="1"/>
</dbReference>
<evidence type="ECO:0000259" key="2">
    <source>
        <dbReference type="Pfam" id="PF02384"/>
    </source>
</evidence>
<proteinExistence type="predicted"/>
<dbReference type="InterPro" id="IPR003356">
    <property type="entry name" value="DNA_methylase_A-5"/>
</dbReference>
<dbReference type="PANTHER" id="PTHR42998:SF1">
    <property type="entry name" value="TYPE I RESTRICTION ENZYME HINDI METHYLASE SUBUNIT"/>
    <property type="match status" value="1"/>
</dbReference>